<evidence type="ECO:0000256" key="2">
    <source>
        <dbReference type="SAM" id="Phobius"/>
    </source>
</evidence>
<accession>A0A7L4NM25</accession>
<keyword evidence="1" id="KW-0238">DNA-binding</keyword>
<dbReference type="AlphaFoldDB" id="A0A7L4NM25"/>
<dbReference type="GO" id="GO:0000712">
    <property type="term" value="P:resolution of meiotic recombination intermediates"/>
    <property type="evidence" value="ECO:0007669"/>
    <property type="project" value="TreeGrafter"/>
</dbReference>
<dbReference type="PANTHER" id="PTHR10169">
    <property type="entry name" value="DNA TOPOISOMERASE/GYRASE"/>
    <property type="match status" value="1"/>
</dbReference>
<evidence type="ECO:0000313" key="3">
    <source>
        <dbReference type="EMBL" id="NXY89928.1"/>
    </source>
</evidence>
<dbReference type="GO" id="GO:0000819">
    <property type="term" value="P:sister chromatid segregation"/>
    <property type="evidence" value="ECO:0007669"/>
    <property type="project" value="TreeGrafter"/>
</dbReference>
<evidence type="ECO:0000256" key="1">
    <source>
        <dbReference type="ARBA" id="ARBA00023125"/>
    </source>
</evidence>
<dbReference type="Gene3D" id="3.30.565.10">
    <property type="entry name" value="Histidine kinase-like ATPase, C-terminal domain"/>
    <property type="match status" value="1"/>
</dbReference>
<dbReference type="SUPFAM" id="SSF55874">
    <property type="entry name" value="ATPase domain of HSP90 chaperone/DNA topoisomerase II/histidine kinase"/>
    <property type="match status" value="1"/>
</dbReference>
<feature type="non-terminal residue" evidence="3">
    <location>
        <position position="130"/>
    </location>
</feature>
<keyword evidence="3" id="KW-0413">Isomerase</keyword>
<feature type="transmembrane region" description="Helical" evidence="2">
    <location>
        <begin position="27"/>
        <end position="47"/>
    </location>
</feature>
<feature type="non-terminal residue" evidence="3">
    <location>
        <position position="1"/>
    </location>
</feature>
<keyword evidence="2" id="KW-1133">Transmembrane helix</keyword>
<protein>
    <submittedName>
        <fullName evidence="3">TOP2B topoisomerase</fullName>
    </submittedName>
</protein>
<dbReference type="PRINTS" id="PR00418">
    <property type="entry name" value="TPI2FAMILY"/>
</dbReference>
<dbReference type="PANTHER" id="PTHR10169:SF36">
    <property type="entry name" value="DNA TOPOISOMERASE 2-BETA"/>
    <property type="match status" value="1"/>
</dbReference>
<comment type="caution">
    <text evidence="3">The sequence shown here is derived from an EMBL/GenBank/DDBJ whole genome shotgun (WGS) entry which is preliminary data.</text>
</comment>
<keyword evidence="2" id="KW-0472">Membrane</keyword>
<dbReference type="OrthoDB" id="276498at2759"/>
<proteinExistence type="predicted"/>
<dbReference type="GO" id="GO:0016853">
    <property type="term" value="F:isomerase activity"/>
    <property type="evidence" value="ECO:0007669"/>
    <property type="project" value="UniProtKB-KW"/>
</dbReference>
<organism evidence="3 4">
    <name type="scientific">Ceyx cyanopectus</name>
    <name type="common">Indigo-banded kingfisher</name>
    <dbReference type="NCBI Taxonomy" id="390723"/>
    <lineage>
        <taxon>Eukaryota</taxon>
        <taxon>Metazoa</taxon>
        <taxon>Chordata</taxon>
        <taxon>Craniata</taxon>
        <taxon>Vertebrata</taxon>
        <taxon>Euteleostomi</taxon>
        <taxon>Archelosauria</taxon>
        <taxon>Archosauria</taxon>
        <taxon>Dinosauria</taxon>
        <taxon>Saurischia</taxon>
        <taxon>Theropoda</taxon>
        <taxon>Coelurosauria</taxon>
        <taxon>Aves</taxon>
        <taxon>Neognathae</taxon>
        <taxon>Neoaves</taxon>
        <taxon>Telluraves</taxon>
        <taxon>Coraciimorphae</taxon>
        <taxon>Coraciiformes</taxon>
        <taxon>Alcedinidae</taxon>
        <taxon>Ceyx</taxon>
    </lineage>
</organism>
<dbReference type="EMBL" id="VYZU01077733">
    <property type="protein sequence ID" value="NXY89928.1"/>
    <property type="molecule type" value="Genomic_DNA"/>
</dbReference>
<dbReference type="GO" id="GO:0005634">
    <property type="term" value="C:nucleus"/>
    <property type="evidence" value="ECO:0007669"/>
    <property type="project" value="TreeGrafter"/>
</dbReference>
<dbReference type="Proteomes" id="UP000586704">
    <property type="component" value="Unassembled WGS sequence"/>
</dbReference>
<keyword evidence="2" id="KW-0812">Transmembrane</keyword>
<dbReference type="InterPro" id="IPR036890">
    <property type="entry name" value="HATPase_C_sf"/>
</dbReference>
<name>A0A7L4NM25_9AVES</name>
<dbReference type="InterPro" id="IPR050634">
    <property type="entry name" value="DNA_Topoisomerase_II"/>
</dbReference>
<gene>
    <name evidence="3" type="primary">Top2b_1</name>
    <name evidence="3" type="ORF">CEYCYA_R04603</name>
</gene>
<dbReference type="GO" id="GO:0003677">
    <property type="term" value="F:DNA binding"/>
    <property type="evidence" value="ECO:0007669"/>
    <property type="project" value="UniProtKB-KW"/>
</dbReference>
<sequence length="130" mass="14895">MWVYDEEVGMNCREVTFVPGLYKIFDEILVCSSLFKITLIGLMYLLFSRESNIISIWNNGKGIPVVEHKVEKVYVPALIFGQLLTSSNYDDNEKKVTGGRNGYGAKLCNIFSTKFTVETACREYKKLFKQ</sequence>
<evidence type="ECO:0000313" key="4">
    <source>
        <dbReference type="Proteomes" id="UP000586704"/>
    </source>
</evidence>
<keyword evidence="4" id="KW-1185">Reference proteome</keyword>
<reference evidence="3 4" key="1">
    <citation type="submission" date="2020-02" db="EMBL/GenBank/DDBJ databases">
        <title>Bird 10,000 Genomes (B10K) Project - Family phase.</title>
        <authorList>
            <person name="Zhang G."/>
        </authorList>
    </citation>
    <scope>NUCLEOTIDE SEQUENCE [LARGE SCALE GENOMIC DNA]</scope>
    <source>
        <strain evidence="3">B10K-DU-013-51</strain>
        <tissue evidence="3">Mixed tissue sample</tissue>
    </source>
</reference>